<reference evidence="2 3" key="1">
    <citation type="submission" date="2023-07" db="EMBL/GenBank/DDBJ databases">
        <title>Sequencing the genomes of 1000 actinobacteria strains.</title>
        <authorList>
            <person name="Klenk H.-P."/>
        </authorList>
    </citation>
    <scope>NUCLEOTIDE SEQUENCE [LARGE SCALE GENOMIC DNA]</scope>
    <source>
        <strain evidence="2 3">DSM 45554</strain>
    </source>
</reference>
<accession>A0ABU2CV36</accession>
<name>A0ABU2CV36_9MICO</name>
<feature type="domain" description="Phage tail tape measure protein" evidence="1">
    <location>
        <begin position="88"/>
        <end position="289"/>
    </location>
</feature>
<keyword evidence="3" id="KW-1185">Reference proteome</keyword>
<dbReference type="InterPro" id="IPR010090">
    <property type="entry name" value="Phage_tape_meas"/>
</dbReference>
<gene>
    <name evidence="2" type="ORF">J2S48_004720</name>
</gene>
<evidence type="ECO:0000313" key="2">
    <source>
        <dbReference type="EMBL" id="MDR7385205.1"/>
    </source>
</evidence>
<evidence type="ECO:0000313" key="3">
    <source>
        <dbReference type="Proteomes" id="UP001183585"/>
    </source>
</evidence>
<proteinExistence type="predicted"/>
<dbReference type="Pfam" id="PF10145">
    <property type="entry name" value="PhageMin_Tail"/>
    <property type="match status" value="1"/>
</dbReference>
<comment type="caution">
    <text evidence="2">The sequence shown here is derived from an EMBL/GenBank/DDBJ whole genome shotgun (WGS) entry which is preliminary data.</text>
</comment>
<evidence type="ECO:0000259" key="1">
    <source>
        <dbReference type="Pfam" id="PF10145"/>
    </source>
</evidence>
<sequence length="733" mass="75407">MANKAADAGADGGGRSGKNMADGIVAALVSIPIAGALVAIAKAAGDAVVQGFQEGLAVEVRADRLAATTGLDEATVGRLGQAAGEAYAQNWGESIEANMDTARAAIQSGLLDPQATERDAQAIIESLSGVSDILGEEIPRVTRSAQQLLRTGLAKDAEQAFDIIVKGQQAGLNVSEDWLDTLDEYSIQWQKLGLEGGDVLGLLSQGVQAGARDTDIAADAFKEFAIRAVDGSDLTKEGFDAIGLSAADMSSAIGKGGKTARDALDLTLDGLRAIEDPVKRDAAAVALFGTQAEDLGAALFAMDLDTAAKGFEDLDGAAANALSTLGGNTAGTIAMAQRNIEVAADGIKGALANAFAPQIEGFATFVSENREAVVTFLFDAANGAIDFGRAIVEGTAAGTEALGDFGGSLVPLIDGLADMAVAVDKALPGDQESKAFREWADGAVENLWKFDKGTEVSAEAIRKNLIENGLDPAQDKLNDLGSGLIDNAALSDATNRLAGEISGVGYAADGSQLQVKLLNGQFDTTTRAGKRLDGQVRAVRDGLYEQVSAAAAAGEGQKELRGRVASARAAFVDQMTAMGLTGAEANRLADKYGLIPEKVLTEANLQDNASAKARGIKGEIDAIPSQKTVTITSILEVIGEGPSQYVTKRASGGPVGPEYGTVLVGEEGPELVRFAQAGTVVPAAQTAALMSSGGNATPSSRTYNANVYNYGGDAAVRSVTRAQRRAELLELWN</sequence>
<dbReference type="EMBL" id="JAVDYE010000001">
    <property type="protein sequence ID" value="MDR7385205.1"/>
    <property type="molecule type" value="Genomic_DNA"/>
</dbReference>
<organism evidence="2 3">
    <name type="scientific">Promicromonospora iranensis</name>
    <dbReference type="NCBI Taxonomy" id="1105144"/>
    <lineage>
        <taxon>Bacteria</taxon>
        <taxon>Bacillati</taxon>
        <taxon>Actinomycetota</taxon>
        <taxon>Actinomycetes</taxon>
        <taxon>Micrococcales</taxon>
        <taxon>Promicromonosporaceae</taxon>
        <taxon>Promicromonospora</taxon>
    </lineage>
</organism>
<dbReference type="Proteomes" id="UP001183585">
    <property type="component" value="Unassembled WGS sequence"/>
</dbReference>
<protein>
    <recommendedName>
        <fullName evidence="1">Phage tail tape measure protein domain-containing protein</fullName>
    </recommendedName>
</protein>